<reference evidence="2" key="1">
    <citation type="submission" date="2023-05" db="EMBL/GenBank/DDBJ databases">
        <title>Nepenthes gracilis genome sequencing.</title>
        <authorList>
            <person name="Fukushima K."/>
        </authorList>
    </citation>
    <scope>NUCLEOTIDE SEQUENCE</scope>
    <source>
        <strain evidence="2">SING2019-196</strain>
    </source>
</reference>
<dbReference type="Proteomes" id="UP001279734">
    <property type="component" value="Unassembled WGS sequence"/>
</dbReference>
<evidence type="ECO:0000256" key="1">
    <source>
        <dbReference type="SAM" id="MobiDB-lite"/>
    </source>
</evidence>
<feature type="region of interest" description="Disordered" evidence="1">
    <location>
        <begin position="134"/>
        <end position="155"/>
    </location>
</feature>
<comment type="caution">
    <text evidence="2">The sequence shown here is derived from an EMBL/GenBank/DDBJ whole genome shotgun (WGS) entry which is preliminary data.</text>
</comment>
<organism evidence="2 3">
    <name type="scientific">Nepenthes gracilis</name>
    <name type="common">Slender pitcher plant</name>
    <dbReference type="NCBI Taxonomy" id="150966"/>
    <lineage>
        <taxon>Eukaryota</taxon>
        <taxon>Viridiplantae</taxon>
        <taxon>Streptophyta</taxon>
        <taxon>Embryophyta</taxon>
        <taxon>Tracheophyta</taxon>
        <taxon>Spermatophyta</taxon>
        <taxon>Magnoliopsida</taxon>
        <taxon>eudicotyledons</taxon>
        <taxon>Gunneridae</taxon>
        <taxon>Pentapetalae</taxon>
        <taxon>Caryophyllales</taxon>
        <taxon>Nepenthaceae</taxon>
        <taxon>Nepenthes</taxon>
    </lineage>
</organism>
<feature type="compositionally biased region" description="Polar residues" evidence="1">
    <location>
        <begin position="134"/>
        <end position="149"/>
    </location>
</feature>
<dbReference type="EMBL" id="BSYO01000004">
    <property type="protein sequence ID" value="GMH03871.1"/>
    <property type="molecule type" value="Genomic_DNA"/>
</dbReference>
<dbReference type="AlphaFoldDB" id="A0AAD3XGV3"/>
<sequence length="155" mass="17337">MARSLSQSLSRFTTLSISISSRPAPNRLLNVRKRSNQSEKSNLIEIEFGSETEIERIAIQKLEDAIHRIIIKRSQPDWLPFVPGASYWVPSKSKARGFAEVISKLAVSKNKDEAMSLTTNRGWPSSEYFFKGASPSSLEVETSSKQTSQSEDEEG</sequence>
<dbReference type="PANTHER" id="PTHR33972">
    <property type="entry name" value="EXPRESSED PROTEIN"/>
    <property type="match status" value="1"/>
</dbReference>
<dbReference type="PANTHER" id="PTHR33972:SF2">
    <property type="entry name" value="OS04G0606700 PROTEIN"/>
    <property type="match status" value="1"/>
</dbReference>
<name>A0AAD3XGV3_NEPGR</name>
<gene>
    <name evidence="2" type="ORF">Nepgr_005710</name>
</gene>
<evidence type="ECO:0000313" key="2">
    <source>
        <dbReference type="EMBL" id="GMH03871.1"/>
    </source>
</evidence>
<accession>A0AAD3XGV3</accession>
<protein>
    <submittedName>
        <fullName evidence="2">Uncharacterized protein</fullName>
    </submittedName>
</protein>
<evidence type="ECO:0000313" key="3">
    <source>
        <dbReference type="Proteomes" id="UP001279734"/>
    </source>
</evidence>
<keyword evidence="3" id="KW-1185">Reference proteome</keyword>
<proteinExistence type="predicted"/>